<reference evidence="1" key="1">
    <citation type="submission" date="2022-04" db="EMBL/GenBank/DDBJ databases">
        <title>Genome of the entomopathogenic fungus Entomophthora muscae.</title>
        <authorList>
            <person name="Elya C."/>
            <person name="Lovett B.R."/>
            <person name="Lee E."/>
            <person name="Macias A.M."/>
            <person name="Hajek A.E."/>
            <person name="De Bivort B.L."/>
            <person name="Kasson M.T."/>
            <person name="De Fine Licht H.H."/>
            <person name="Stajich J.E."/>
        </authorList>
    </citation>
    <scope>NUCLEOTIDE SEQUENCE</scope>
    <source>
        <strain evidence="1">Berkeley</strain>
    </source>
</reference>
<gene>
    <name evidence="1" type="ORF">DSO57_1022756</name>
</gene>
<organism evidence="1 2">
    <name type="scientific">Entomophthora muscae</name>
    <dbReference type="NCBI Taxonomy" id="34485"/>
    <lineage>
        <taxon>Eukaryota</taxon>
        <taxon>Fungi</taxon>
        <taxon>Fungi incertae sedis</taxon>
        <taxon>Zoopagomycota</taxon>
        <taxon>Entomophthoromycotina</taxon>
        <taxon>Entomophthoromycetes</taxon>
        <taxon>Entomophthorales</taxon>
        <taxon>Entomophthoraceae</taxon>
        <taxon>Entomophthora</taxon>
    </lineage>
</organism>
<protein>
    <submittedName>
        <fullName evidence="1">Uncharacterized protein</fullName>
    </submittedName>
</protein>
<accession>A0ACC2TQ55</accession>
<dbReference type="Proteomes" id="UP001165960">
    <property type="component" value="Unassembled WGS sequence"/>
</dbReference>
<sequence length="185" mass="20478">MYDLVLARVPVNCLEVLLFVQGLCDAHKDVIFQSKPSTTSNLVKPMTGPWMVERRFSSAMEKGAVSHVTVMWYSSAKTTFLIHKGLVAILNLSKNITSDKLLLIMLTRKPQLRDSNPETMWAASPQDQLPGHLQIFGLEPEQDLNLGNPLRLDESKSPTSTLPTLKVPVNSTNQQAGLAIDPKIT</sequence>
<evidence type="ECO:0000313" key="1">
    <source>
        <dbReference type="EMBL" id="KAJ9076808.1"/>
    </source>
</evidence>
<dbReference type="EMBL" id="QTSX02002245">
    <property type="protein sequence ID" value="KAJ9076808.1"/>
    <property type="molecule type" value="Genomic_DNA"/>
</dbReference>
<proteinExistence type="predicted"/>
<keyword evidence="2" id="KW-1185">Reference proteome</keyword>
<evidence type="ECO:0000313" key="2">
    <source>
        <dbReference type="Proteomes" id="UP001165960"/>
    </source>
</evidence>
<name>A0ACC2TQ55_9FUNG</name>
<comment type="caution">
    <text evidence="1">The sequence shown here is derived from an EMBL/GenBank/DDBJ whole genome shotgun (WGS) entry which is preliminary data.</text>
</comment>